<dbReference type="RefSeq" id="WP_007640406.1">
    <property type="nucleotide sequence ID" value="NC_020514.1"/>
</dbReference>
<dbReference type="GO" id="GO:0003677">
    <property type="term" value="F:DNA binding"/>
    <property type="evidence" value="ECO:0007669"/>
    <property type="project" value="InterPro"/>
</dbReference>
<evidence type="ECO:0000313" key="5">
    <source>
        <dbReference type="Proteomes" id="UP000011864"/>
    </source>
</evidence>
<proteinExistence type="inferred from homology"/>
<dbReference type="Pfam" id="PF03749">
    <property type="entry name" value="SfsA"/>
    <property type="match status" value="1"/>
</dbReference>
<dbReference type="FunFam" id="2.40.50.580:FF:000001">
    <property type="entry name" value="Sugar fermentation stimulation protein A"/>
    <property type="match status" value="1"/>
</dbReference>
<dbReference type="eggNOG" id="COG1489">
    <property type="taxonomic scope" value="Bacteria"/>
</dbReference>
<sequence>MQFSSPLIQGTLIKRYKRFLADVQLTDGSIVIAHCPNTGAMTGCAEPGWKVWLSPSTNPKRKLLYTWEVVLTDKHHWIGINTHKANILVKEALQENKIAELVGYANLKAEVKFGGENSRIDFLLTDFEKADCYVEVKSVTLLDNNVGYFPDAKTIRGQKHLRELSLIANQGKRAVLLFCVQHSGIQSVQVAKQIDPDYAKELKQAMISGVQILCYGCKISSEKIYINQSLPFFS</sequence>
<evidence type="ECO:0000259" key="2">
    <source>
        <dbReference type="Pfam" id="PF03749"/>
    </source>
</evidence>
<dbReference type="KEGG" id="gps:C427_0534"/>
<evidence type="ECO:0000313" key="4">
    <source>
        <dbReference type="EMBL" id="AGH42644.1"/>
    </source>
</evidence>
<dbReference type="STRING" id="1129794.C427_0534"/>
<evidence type="ECO:0000259" key="3">
    <source>
        <dbReference type="Pfam" id="PF17746"/>
    </source>
</evidence>
<dbReference type="Gene3D" id="2.40.50.580">
    <property type="match status" value="1"/>
</dbReference>
<feature type="domain" description="Sugar fermentation stimulation protein C-terminal" evidence="2">
    <location>
        <begin position="85"/>
        <end position="222"/>
    </location>
</feature>
<dbReference type="Pfam" id="PF17746">
    <property type="entry name" value="SfsA_N"/>
    <property type="match status" value="1"/>
</dbReference>
<dbReference type="AlphaFoldDB" id="K7AE25"/>
<dbReference type="EMBL" id="CP003837">
    <property type="protein sequence ID" value="AGH42644.1"/>
    <property type="molecule type" value="Genomic_DNA"/>
</dbReference>
<feature type="domain" description="SfsA N-terminal OB" evidence="3">
    <location>
        <begin position="13"/>
        <end position="80"/>
    </location>
</feature>
<dbReference type="InterPro" id="IPR041465">
    <property type="entry name" value="SfsA_N"/>
</dbReference>
<dbReference type="PATRIC" id="fig|1129794.4.peg.529"/>
<dbReference type="InterPro" id="IPR040452">
    <property type="entry name" value="SfsA_C"/>
</dbReference>
<organism evidence="4 5">
    <name type="scientific">Paraglaciecola psychrophila 170</name>
    <dbReference type="NCBI Taxonomy" id="1129794"/>
    <lineage>
        <taxon>Bacteria</taxon>
        <taxon>Pseudomonadati</taxon>
        <taxon>Pseudomonadota</taxon>
        <taxon>Gammaproteobacteria</taxon>
        <taxon>Alteromonadales</taxon>
        <taxon>Alteromonadaceae</taxon>
        <taxon>Paraglaciecola</taxon>
    </lineage>
</organism>
<gene>
    <name evidence="1" type="primary">sfsA</name>
    <name evidence="4" type="ORF">C427_0534</name>
</gene>
<dbReference type="PANTHER" id="PTHR30545:SF2">
    <property type="entry name" value="SUGAR FERMENTATION STIMULATION PROTEIN A"/>
    <property type="match status" value="1"/>
</dbReference>
<dbReference type="Gene3D" id="3.40.1350.60">
    <property type="match status" value="1"/>
</dbReference>
<dbReference type="Proteomes" id="UP000011864">
    <property type="component" value="Chromosome"/>
</dbReference>
<evidence type="ECO:0000256" key="1">
    <source>
        <dbReference type="HAMAP-Rule" id="MF_00095"/>
    </source>
</evidence>
<name>K7AE25_9ALTE</name>
<dbReference type="NCBIfam" id="TIGR00230">
    <property type="entry name" value="sfsA"/>
    <property type="match status" value="1"/>
</dbReference>
<dbReference type="OrthoDB" id="9802365at2"/>
<accession>K7AE25</accession>
<keyword evidence="5" id="KW-1185">Reference proteome</keyword>
<reference evidence="4 5" key="1">
    <citation type="journal article" date="2013" name="Genome Announc.">
        <title>Complete Genome Sequence of Glaciecola psychrophila Strain 170T.</title>
        <authorList>
            <person name="Yin J."/>
            <person name="Chen J."/>
            <person name="Liu G."/>
            <person name="Yu Y."/>
            <person name="Song L."/>
            <person name="Wang X."/>
            <person name="Qu X."/>
        </authorList>
    </citation>
    <scope>NUCLEOTIDE SEQUENCE [LARGE SCALE GENOMIC DNA]</scope>
    <source>
        <strain evidence="4 5">170</strain>
    </source>
</reference>
<dbReference type="InterPro" id="IPR005224">
    <property type="entry name" value="SfsA"/>
</dbReference>
<dbReference type="HOGENOM" id="CLU_052299_2_0_6"/>
<protein>
    <recommendedName>
        <fullName evidence="1">Sugar fermentation stimulation protein homolog</fullName>
    </recommendedName>
</protein>
<dbReference type="CDD" id="cd22359">
    <property type="entry name" value="SfsA-like_bacterial"/>
    <property type="match status" value="1"/>
</dbReference>
<comment type="similarity">
    <text evidence="1">Belongs to the SfsA family.</text>
</comment>
<dbReference type="PANTHER" id="PTHR30545">
    <property type="entry name" value="SUGAR FERMENTATION STIMULATION PROTEIN A"/>
    <property type="match status" value="1"/>
</dbReference>
<dbReference type="HAMAP" id="MF_00095">
    <property type="entry name" value="SfsA"/>
    <property type="match status" value="1"/>
</dbReference>
<dbReference type="FunFam" id="3.40.1350.60:FF:000001">
    <property type="entry name" value="Sugar fermentation stimulation protein A"/>
    <property type="match status" value="1"/>
</dbReference>